<evidence type="ECO:0008006" key="9">
    <source>
        <dbReference type="Google" id="ProtNLM"/>
    </source>
</evidence>
<accession>A0AAV5SID5</accession>
<evidence type="ECO:0000256" key="1">
    <source>
        <dbReference type="ARBA" id="ARBA00004141"/>
    </source>
</evidence>
<reference evidence="7" key="1">
    <citation type="submission" date="2023-10" db="EMBL/GenBank/DDBJ databases">
        <title>Genome assembly of Pristionchus species.</title>
        <authorList>
            <person name="Yoshida K."/>
            <person name="Sommer R.J."/>
        </authorList>
    </citation>
    <scope>NUCLEOTIDE SEQUENCE</scope>
    <source>
        <strain evidence="7">RS0144</strain>
    </source>
</reference>
<feature type="non-terminal residue" evidence="7">
    <location>
        <position position="1"/>
    </location>
</feature>
<feature type="transmembrane region" description="Helical" evidence="6">
    <location>
        <begin position="118"/>
        <end position="143"/>
    </location>
</feature>
<dbReference type="GO" id="GO:0016020">
    <property type="term" value="C:membrane"/>
    <property type="evidence" value="ECO:0007669"/>
    <property type="project" value="UniProtKB-SubCell"/>
</dbReference>
<dbReference type="EMBL" id="BTSX01000002">
    <property type="protein sequence ID" value="GMS82655.1"/>
    <property type="molecule type" value="Genomic_DNA"/>
</dbReference>
<sequence length="180" mass="20461">RLWILHREAPSRRSMLIFLGGLFVTPAIVGFTFTFAQADDSVVRAFLLANAPHYLAEPGALTGHSGFTPHLVFTILFMIASPWPLYLVILAIRHKILSKLRKFSSEMSERTRTMHSNLVRALTIHSMLPPIYFIGVGLYLVLYFDIYRHAALEKAIYTVNALPTAVAAFCTIYYVEPYRR</sequence>
<evidence type="ECO:0000313" key="8">
    <source>
        <dbReference type="Proteomes" id="UP001432027"/>
    </source>
</evidence>
<evidence type="ECO:0000256" key="3">
    <source>
        <dbReference type="ARBA" id="ARBA00022692"/>
    </source>
</evidence>
<proteinExistence type="inferred from homology"/>
<feature type="transmembrane region" description="Helical" evidence="6">
    <location>
        <begin position="71"/>
        <end position="92"/>
    </location>
</feature>
<keyword evidence="4 6" id="KW-1133">Transmembrane helix</keyword>
<keyword evidence="3 6" id="KW-0812">Transmembrane</keyword>
<dbReference type="InterPro" id="IPR050920">
    <property type="entry name" value="Nematode_rcpt-like_delta"/>
</dbReference>
<comment type="subcellular location">
    <subcellularLocation>
        <location evidence="1">Membrane</location>
        <topology evidence="1">Multi-pass membrane protein</topology>
    </subcellularLocation>
</comment>
<comment type="similarity">
    <text evidence="2">Belongs to the nematode receptor-like protein srd family.</text>
</comment>
<dbReference type="AlphaFoldDB" id="A0AAV5SID5"/>
<keyword evidence="5 6" id="KW-0472">Membrane</keyword>
<feature type="non-terminal residue" evidence="7">
    <location>
        <position position="180"/>
    </location>
</feature>
<dbReference type="Proteomes" id="UP001432027">
    <property type="component" value="Unassembled WGS sequence"/>
</dbReference>
<feature type="transmembrane region" description="Helical" evidence="6">
    <location>
        <begin position="155"/>
        <end position="175"/>
    </location>
</feature>
<dbReference type="InterPro" id="IPR019421">
    <property type="entry name" value="7TM_GPCR_serpentine_rcpt_Srd"/>
</dbReference>
<dbReference type="Pfam" id="PF10317">
    <property type="entry name" value="7TM_GPCR_Srd"/>
    <property type="match status" value="1"/>
</dbReference>
<evidence type="ECO:0000256" key="2">
    <source>
        <dbReference type="ARBA" id="ARBA00009166"/>
    </source>
</evidence>
<protein>
    <recommendedName>
        <fullName evidence="9">G protein-coupled receptor</fullName>
    </recommendedName>
</protein>
<feature type="transmembrane region" description="Helical" evidence="6">
    <location>
        <begin position="16"/>
        <end position="38"/>
    </location>
</feature>
<name>A0AAV5SID5_9BILA</name>
<evidence type="ECO:0000256" key="5">
    <source>
        <dbReference type="ARBA" id="ARBA00023136"/>
    </source>
</evidence>
<comment type="caution">
    <text evidence="7">The sequence shown here is derived from an EMBL/GenBank/DDBJ whole genome shotgun (WGS) entry which is preliminary data.</text>
</comment>
<evidence type="ECO:0000256" key="4">
    <source>
        <dbReference type="ARBA" id="ARBA00022989"/>
    </source>
</evidence>
<gene>
    <name evidence="7" type="ORF">PENTCL1PPCAC_4830</name>
</gene>
<dbReference type="PANTHER" id="PTHR22945:SF40">
    <property type="entry name" value="SERPENTINE RECEPTOR, CLASS D (DELTA)-RELATED"/>
    <property type="match status" value="1"/>
</dbReference>
<dbReference type="PANTHER" id="PTHR22945">
    <property type="entry name" value="SERPENTINE RECEPTOR, CLASS D DELTA"/>
    <property type="match status" value="1"/>
</dbReference>
<organism evidence="7 8">
    <name type="scientific">Pristionchus entomophagus</name>
    <dbReference type="NCBI Taxonomy" id="358040"/>
    <lineage>
        <taxon>Eukaryota</taxon>
        <taxon>Metazoa</taxon>
        <taxon>Ecdysozoa</taxon>
        <taxon>Nematoda</taxon>
        <taxon>Chromadorea</taxon>
        <taxon>Rhabditida</taxon>
        <taxon>Rhabditina</taxon>
        <taxon>Diplogasteromorpha</taxon>
        <taxon>Diplogasteroidea</taxon>
        <taxon>Neodiplogasteridae</taxon>
        <taxon>Pristionchus</taxon>
    </lineage>
</organism>
<evidence type="ECO:0000256" key="6">
    <source>
        <dbReference type="SAM" id="Phobius"/>
    </source>
</evidence>
<evidence type="ECO:0000313" key="7">
    <source>
        <dbReference type="EMBL" id="GMS82655.1"/>
    </source>
</evidence>
<keyword evidence="8" id="KW-1185">Reference proteome</keyword>